<evidence type="ECO:0000256" key="1">
    <source>
        <dbReference type="SAM" id="MobiDB-lite"/>
    </source>
</evidence>
<gene>
    <name evidence="2" type="ORF">SNEC2469_LOCUS10149</name>
</gene>
<feature type="region of interest" description="Disordered" evidence="1">
    <location>
        <begin position="1"/>
        <end position="42"/>
    </location>
</feature>
<protein>
    <submittedName>
        <fullName evidence="2">Uncharacterized protein</fullName>
    </submittedName>
</protein>
<feature type="region of interest" description="Disordered" evidence="1">
    <location>
        <begin position="287"/>
        <end position="360"/>
    </location>
</feature>
<dbReference type="EMBL" id="CAJNJA010016181">
    <property type="protein sequence ID" value="CAE7376221.1"/>
    <property type="molecule type" value="Genomic_DNA"/>
</dbReference>
<feature type="compositionally biased region" description="Low complexity" evidence="1">
    <location>
        <begin position="130"/>
        <end position="165"/>
    </location>
</feature>
<evidence type="ECO:0000313" key="3">
    <source>
        <dbReference type="Proteomes" id="UP000601435"/>
    </source>
</evidence>
<sequence>MSGAEPADAPSDAGHTWGEPRTEDAGDEAGAGAGGSRSRPGAAAVQMAVRVLTEATEDMVMDTLEDVRLKARARLAALFAQSVAEGHQAYDPDPVVGPGVFYDSALLAANLFPEEAVDEALAQTALDGGVVDSSDSISDTPPEGAPAEKSAPAQPAPSPKSVAKPTAFSPPPLSKKATAKAPSPQQLHPRDARQPKASDAVVPVAPQVLKVEVTVPAEFQDVIATETYTNDPVLVAPKGGTNPNPLFRYPPVPAHVQFGGGGPHPTAPAQQQVMVKNVPKVPFVPKVTTAPPPAPSSSATTAAPAADASAGAKPAGTTQHQFVRNPKAQGNRADIPSGEPKAKANPVVPTVWPPGATLPTTTAAGAQFATVPSLRASALRQGEQTWASSRPLSPP</sequence>
<dbReference type="Proteomes" id="UP000601435">
    <property type="component" value="Unassembled WGS sequence"/>
</dbReference>
<comment type="caution">
    <text evidence="2">The sequence shown here is derived from an EMBL/GenBank/DDBJ whole genome shotgun (WGS) entry which is preliminary data.</text>
</comment>
<name>A0A812QAY5_9DINO</name>
<proteinExistence type="predicted"/>
<reference evidence="2" key="1">
    <citation type="submission" date="2021-02" db="EMBL/GenBank/DDBJ databases">
        <authorList>
            <person name="Dougan E. K."/>
            <person name="Rhodes N."/>
            <person name="Thang M."/>
            <person name="Chan C."/>
        </authorList>
    </citation>
    <scope>NUCLEOTIDE SEQUENCE</scope>
</reference>
<keyword evidence="3" id="KW-1185">Reference proteome</keyword>
<feature type="region of interest" description="Disordered" evidence="1">
    <location>
        <begin position="130"/>
        <end position="200"/>
    </location>
</feature>
<dbReference type="AlphaFoldDB" id="A0A812QAY5"/>
<feature type="non-terminal residue" evidence="2">
    <location>
        <position position="1"/>
    </location>
</feature>
<accession>A0A812QAY5</accession>
<organism evidence="2 3">
    <name type="scientific">Symbiodinium necroappetens</name>
    <dbReference type="NCBI Taxonomy" id="1628268"/>
    <lineage>
        <taxon>Eukaryota</taxon>
        <taxon>Sar</taxon>
        <taxon>Alveolata</taxon>
        <taxon>Dinophyceae</taxon>
        <taxon>Suessiales</taxon>
        <taxon>Symbiodiniaceae</taxon>
        <taxon>Symbiodinium</taxon>
    </lineage>
</organism>
<feature type="compositionally biased region" description="Low complexity" evidence="1">
    <location>
        <begin position="296"/>
        <end position="315"/>
    </location>
</feature>
<evidence type="ECO:0000313" key="2">
    <source>
        <dbReference type="EMBL" id="CAE7376221.1"/>
    </source>
</evidence>